<organism evidence="2 3">
    <name type="scientific">Cymbomonas tetramitiformis</name>
    <dbReference type="NCBI Taxonomy" id="36881"/>
    <lineage>
        <taxon>Eukaryota</taxon>
        <taxon>Viridiplantae</taxon>
        <taxon>Chlorophyta</taxon>
        <taxon>Pyramimonadophyceae</taxon>
        <taxon>Pyramimonadales</taxon>
        <taxon>Pyramimonadaceae</taxon>
        <taxon>Cymbomonas</taxon>
    </lineage>
</organism>
<evidence type="ECO:0000313" key="3">
    <source>
        <dbReference type="Proteomes" id="UP001190700"/>
    </source>
</evidence>
<feature type="compositionally biased region" description="Basic and acidic residues" evidence="1">
    <location>
        <begin position="155"/>
        <end position="171"/>
    </location>
</feature>
<protein>
    <submittedName>
        <fullName evidence="2">Uncharacterized protein</fullName>
    </submittedName>
</protein>
<keyword evidence="3" id="KW-1185">Reference proteome</keyword>
<dbReference type="Proteomes" id="UP001190700">
    <property type="component" value="Unassembled WGS sequence"/>
</dbReference>
<sequence length="203" mass="21846">GACRGLPLRHHDGEANMLFAEDVRAKALFTSPNGKDAMSLLDTKKRSGPQRDAGGSRKHVFRPRESNDESAEMDGPGVVSGSYNNKAVRAQASSRHCRIIPHAISDPENSCVIRRSGKPQRIAVANPFSVENPPPPSPPPSACEPSEWQLAPQDQARKETGEEPLLQHEAVDGGGVSPKYSGALLSRPRTLAYLGIAFHLGRS</sequence>
<feature type="region of interest" description="Disordered" evidence="1">
    <location>
        <begin position="126"/>
        <end position="176"/>
    </location>
</feature>
<name>A0AAE0F902_9CHLO</name>
<feature type="non-terminal residue" evidence="2">
    <location>
        <position position="1"/>
    </location>
</feature>
<comment type="caution">
    <text evidence="2">The sequence shown here is derived from an EMBL/GenBank/DDBJ whole genome shotgun (WGS) entry which is preliminary data.</text>
</comment>
<dbReference type="AlphaFoldDB" id="A0AAE0F902"/>
<evidence type="ECO:0000313" key="2">
    <source>
        <dbReference type="EMBL" id="KAK3255268.1"/>
    </source>
</evidence>
<accession>A0AAE0F902</accession>
<gene>
    <name evidence="2" type="ORF">CYMTET_35541</name>
</gene>
<proteinExistence type="predicted"/>
<reference evidence="2 3" key="1">
    <citation type="journal article" date="2015" name="Genome Biol. Evol.">
        <title>Comparative Genomics of a Bacterivorous Green Alga Reveals Evolutionary Causalities and Consequences of Phago-Mixotrophic Mode of Nutrition.</title>
        <authorList>
            <person name="Burns J.A."/>
            <person name="Paasch A."/>
            <person name="Narechania A."/>
            <person name="Kim E."/>
        </authorList>
    </citation>
    <scope>NUCLEOTIDE SEQUENCE [LARGE SCALE GENOMIC DNA]</scope>
    <source>
        <strain evidence="2 3">PLY_AMNH</strain>
    </source>
</reference>
<feature type="region of interest" description="Disordered" evidence="1">
    <location>
        <begin position="32"/>
        <end position="80"/>
    </location>
</feature>
<feature type="compositionally biased region" description="Pro residues" evidence="1">
    <location>
        <begin position="132"/>
        <end position="142"/>
    </location>
</feature>
<dbReference type="EMBL" id="LGRX02022795">
    <property type="protein sequence ID" value="KAK3255268.1"/>
    <property type="molecule type" value="Genomic_DNA"/>
</dbReference>
<evidence type="ECO:0000256" key="1">
    <source>
        <dbReference type="SAM" id="MobiDB-lite"/>
    </source>
</evidence>